<evidence type="ECO:0000259" key="7">
    <source>
        <dbReference type="Pfam" id="PF02687"/>
    </source>
</evidence>
<keyword evidence="10" id="KW-1185">Reference proteome</keyword>
<feature type="transmembrane region" description="Helical" evidence="6">
    <location>
        <begin position="756"/>
        <end position="779"/>
    </location>
</feature>
<dbReference type="EMBL" id="WVHT01000004">
    <property type="protein sequence ID" value="MXV51466.1"/>
    <property type="molecule type" value="Genomic_DNA"/>
</dbReference>
<proteinExistence type="predicted"/>
<keyword evidence="4 6" id="KW-1133">Transmembrane helix</keyword>
<feature type="domain" description="ABC3 transporter permease C-terminal" evidence="7">
    <location>
        <begin position="290"/>
        <end position="406"/>
    </location>
</feature>
<gene>
    <name evidence="9" type="ORF">GS399_10835</name>
</gene>
<evidence type="ECO:0000256" key="4">
    <source>
        <dbReference type="ARBA" id="ARBA00022989"/>
    </source>
</evidence>
<dbReference type="InterPro" id="IPR003838">
    <property type="entry name" value="ABC3_permease_C"/>
</dbReference>
<keyword evidence="3 6" id="KW-0812">Transmembrane</keyword>
<feature type="transmembrane region" description="Helical" evidence="6">
    <location>
        <begin position="426"/>
        <end position="446"/>
    </location>
</feature>
<dbReference type="InterPro" id="IPR025857">
    <property type="entry name" value="MacB_PCD"/>
</dbReference>
<feature type="transmembrane region" description="Helical" evidence="6">
    <location>
        <begin position="670"/>
        <end position="694"/>
    </location>
</feature>
<feature type="transmembrane region" description="Helical" evidence="6">
    <location>
        <begin position="21"/>
        <end position="42"/>
    </location>
</feature>
<dbReference type="PANTHER" id="PTHR30572:SF18">
    <property type="entry name" value="ABC-TYPE MACROLIDE FAMILY EXPORT SYSTEM PERMEASE COMPONENT 2"/>
    <property type="match status" value="1"/>
</dbReference>
<evidence type="ECO:0000313" key="9">
    <source>
        <dbReference type="EMBL" id="MXV51466.1"/>
    </source>
</evidence>
<organism evidence="9 10">
    <name type="scientific">Hufsiella arboris</name>
    <dbReference type="NCBI Taxonomy" id="2695275"/>
    <lineage>
        <taxon>Bacteria</taxon>
        <taxon>Pseudomonadati</taxon>
        <taxon>Bacteroidota</taxon>
        <taxon>Sphingobacteriia</taxon>
        <taxon>Sphingobacteriales</taxon>
        <taxon>Sphingobacteriaceae</taxon>
        <taxon>Hufsiella</taxon>
    </lineage>
</organism>
<evidence type="ECO:0000259" key="8">
    <source>
        <dbReference type="Pfam" id="PF12704"/>
    </source>
</evidence>
<protein>
    <submittedName>
        <fullName evidence="9">FtsX-like permease family protein</fullName>
    </submittedName>
</protein>
<reference evidence="9 10" key="1">
    <citation type="submission" date="2019-11" db="EMBL/GenBank/DDBJ databases">
        <title>Pedobacter sp. HMF7647 Genome sequencing and assembly.</title>
        <authorList>
            <person name="Kang H."/>
            <person name="Kim H."/>
            <person name="Joh K."/>
        </authorList>
    </citation>
    <scope>NUCLEOTIDE SEQUENCE [LARGE SCALE GENOMIC DNA]</scope>
    <source>
        <strain evidence="9 10">HMF7647</strain>
    </source>
</reference>
<dbReference type="RefSeq" id="WP_160844634.1">
    <property type="nucleotide sequence ID" value="NZ_WVHT01000004.1"/>
</dbReference>
<feature type="transmembrane region" description="Helical" evidence="6">
    <location>
        <begin position="378"/>
        <end position="401"/>
    </location>
</feature>
<evidence type="ECO:0000313" key="10">
    <source>
        <dbReference type="Proteomes" id="UP000466586"/>
    </source>
</evidence>
<comment type="subcellular location">
    <subcellularLocation>
        <location evidence="1">Cell membrane</location>
        <topology evidence="1">Multi-pass membrane protein</topology>
    </subcellularLocation>
</comment>
<evidence type="ECO:0000256" key="3">
    <source>
        <dbReference type="ARBA" id="ARBA00022692"/>
    </source>
</evidence>
<keyword evidence="2" id="KW-1003">Cell membrane</keyword>
<dbReference type="InterPro" id="IPR050250">
    <property type="entry name" value="Macrolide_Exporter_MacB"/>
</dbReference>
<feature type="domain" description="MacB-like periplasmic core" evidence="8">
    <location>
        <begin position="433"/>
        <end position="637"/>
    </location>
</feature>
<evidence type="ECO:0000256" key="6">
    <source>
        <dbReference type="SAM" id="Phobius"/>
    </source>
</evidence>
<sequence length="793" mass="89145">MLKNYFKIAWRNLIKNKIYSAINIVGLSIGMAVALLIGFWIWDELSFNKSFRNYDSIVQVMHNWNDDSFNRISTEFVMPIPAATELRTKYASNFKHIALARYTNKQILAYQDKKVSRNAFTAEPEITEILSLKMIAGSRAGLNDPSSILISQSLAKTLFGDTDPMNKMVRMNNKSVMKINGVYEDFPHNTNFYGSDFIIPWAYTVADRPWIKEAYSQWNNNSFVIYAQLADNKTAAEVSQRVRNLLQGKPDRNDDPKVFLHPMKSWHLYNDFKDGKNSGGTIQFVWMFGIIGVFVLLLACINFMNLSTARSQKRAREVGVRKAVGSRRKELIIQFLCESVLITCISLVLSIILVQLAIPLFNELSAKQINIPWTNGIFWILACSFTLFTGLLAGSYPAFYLSSFNPLKVLKGTFKAGKFASMPRKVLVVIQFTVSITLVIGTVIIFQQIQHAKNRPIGFNKNGLITVFMKTPDLYGKYDLLRNELINTGAAVNMAEASNPATDVNAHLIGFDWKGKNPKLEPSFSVSWVTHDFGNTVGWKFTSGRDFSRRFATDSVGMVLNEAAVKFMGLKNAVGETVKFGDTNFRVIGVIQNPIMESPFAQPVPTVFMMNYENVGVITIKANPAISMQAALEKIQPVFKKYSPSTPFEYSFVDDDFAAKFASEQRIGSLATFFAVFAVFISCLGIFGLASFLAEQRTKEIGVRKVLGASITNLWQLLSKEFLLLVSASYLIAIPAAWYFMNKWLQGYEYRMEISIWIFVITAAALLAITLATVSFQAIRAALTNPVKSLRTE</sequence>
<dbReference type="Pfam" id="PF02687">
    <property type="entry name" value="FtsX"/>
    <property type="match status" value="2"/>
</dbReference>
<name>A0A7K1YA53_9SPHI</name>
<dbReference type="AlphaFoldDB" id="A0A7K1YA53"/>
<feature type="transmembrane region" description="Helical" evidence="6">
    <location>
        <begin position="284"/>
        <end position="306"/>
    </location>
</feature>
<feature type="domain" description="ABC3 transporter permease C-terminal" evidence="7">
    <location>
        <begin position="673"/>
        <end position="785"/>
    </location>
</feature>
<comment type="caution">
    <text evidence="9">The sequence shown here is derived from an EMBL/GenBank/DDBJ whole genome shotgun (WGS) entry which is preliminary data.</text>
</comment>
<evidence type="ECO:0000256" key="5">
    <source>
        <dbReference type="ARBA" id="ARBA00023136"/>
    </source>
</evidence>
<feature type="domain" description="MacB-like periplasmic core" evidence="8">
    <location>
        <begin position="20"/>
        <end position="244"/>
    </location>
</feature>
<evidence type="ECO:0000256" key="2">
    <source>
        <dbReference type="ARBA" id="ARBA00022475"/>
    </source>
</evidence>
<feature type="transmembrane region" description="Helical" evidence="6">
    <location>
        <begin position="722"/>
        <end position="741"/>
    </location>
</feature>
<evidence type="ECO:0000256" key="1">
    <source>
        <dbReference type="ARBA" id="ARBA00004651"/>
    </source>
</evidence>
<dbReference type="GO" id="GO:0022857">
    <property type="term" value="F:transmembrane transporter activity"/>
    <property type="evidence" value="ECO:0007669"/>
    <property type="project" value="TreeGrafter"/>
</dbReference>
<feature type="transmembrane region" description="Helical" evidence="6">
    <location>
        <begin position="331"/>
        <end position="358"/>
    </location>
</feature>
<dbReference type="Pfam" id="PF12704">
    <property type="entry name" value="MacB_PCD"/>
    <property type="match status" value="2"/>
</dbReference>
<accession>A0A7K1YA53</accession>
<dbReference type="PANTHER" id="PTHR30572">
    <property type="entry name" value="MEMBRANE COMPONENT OF TRANSPORTER-RELATED"/>
    <property type="match status" value="1"/>
</dbReference>
<dbReference type="GO" id="GO:0005886">
    <property type="term" value="C:plasma membrane"/>
    <property type="evidence" value="ECO:0007669"/>
    <property type="project" value="UniProtKB-SubCell"/>
</dbReference>
<dbReference type="Proteomes" id="UP000466586">
    <property type="component" value="Unassembled WGS sequence"/>
</dbReference>
<keyword evidence="5 6" id="KW-0472">Membrane</keyword>